<feature type="chain" id="PRO_5034274202" description="NEL-like protein 2" evidence="12">
    <location>
        <begin position="27"/>
        <end position="826"/>
    </location>
</feature>
<evidence type="ECO:0000256" key="11">
    <source>
        <dbReference type="PROSITE-ProRule" id="PRU00076"/>
    </source>
</evidence>
<evidence type="ECO:0000256" key="3">
    <source>
        <dbReference type="ARBA" id="ARBA00022723"/>
    </source>
</evidence>
<dbReference type="PANTHER" id="PTHR24042:SF0">
    <property type="entry name" value="PROTEIN KINASE C-BINDING PROTEIN NELL2"/>
    <property type="match status" value="1"/>
</dbReference>
<dbReference type="SMART" id="SM00215">
    <property type="entry name" value="VWC_out"/>
    <property type="match status" value="2"/>
</dbReference>
<feature type="domain" description="EGF-like" evidence="13">
    <location>
        <begin position="598"/>
        <end position="633"/>
    </location>
</feature>
<feature type="domain" description="EGF-like" evidence="13">
    <location>
        <begin position="519"/>
        <end position="549"/>
    </location>
</feature>
<dbReference type="InterPro" id="IPR018097">
    <property type="entry name" value="EGF_Ca-bd_CS"/>
</dbReference>
<keyword evidence="6" id="KW-0106">Calcium</keyword>
<feature type="domain" description="EGF-like" evidence="13">
    <location>
        <begin position="551"/>
        <end position="597"/>
    </location>
</feature>
<dbReference type="AlphaFoldDB" id="A0A8B9GZY5"/>
<dbReference type="FunFam" id="2.60.120.200:FF:000015">
    <property type="entry name" value="protein kinase C-binding protein NELL1"/>
    <property type="match status" value="1"/>
</dbReference>
<feature type="signal peptide" evidence="12">
    <location>
        <begin position="1"/>
        <end position="26"/>
    </location>
</feature>
<keyword evidence="2 11" id="KW-0245">EGF-like domain</keyword>
<feature type="disulfide bond" evidence="11">
    <location>
        <begin position="521"/>
        <end position="531"/>
    </location>
</feature>
<dbReference type="PROSITE" id="PS01187">
    <property type="entry name" value="EGF_CA"/>
    <property type="match status" value="2"/>
</dbReference>
<dbReference type="SMART" id="SM00214">
    <property type="entry name" value="VWC"/>
    <property type="match status" value="3"/>
</dbReference>
<dbReference type="FunFam" id="2.10.25.10:FF:000121">
    <property type="entry name" value="Neural EGFL like 2"/>
    <property type="match status" value="1"/>
</dbReference>
<comment type="function">
    <text evidence="10">May regulate neuronal differentiation, polarization and axon guidance.</text>
</comment>
<evidence type="ECO:0000256" key="5">
    <source>
        <dbReference type="ARBA" id="ARBA00022737"/>
    </source>
</evidence>
<protein>
    <recommendedName>
        <fullName evidence="9">NEL-like protein 2</fullName>
    </recommendedName>
</protein>
<dbReference type="GO" id="GO:0005737">
    <property type="term" value="C:cytoplasm"/>
    <property type="evidence" value="ECO:0007669"/>
    <property type="project" value="TreeGrafter"/>
</dbReference>
<evidence type="ECO:0000259" key="13">
    <source>
        <dbReference type="PROSITE" id="PS50026"/>
    </source>
</evidence>
<dbReference type="InterPro" id="IPR024731">
    <property type="entry name" value="NELL2-like_EGF"/>
</dbReference>
<evidence type="ECO:0000256" key="6">
    <source>
        <dbReference type="ARBA" id="ARBA00022837"/>
    </source>
</evidence>
<dbReference type="PANTHER" id="PTHR24042">
    <property type="entry name" value="NEL HOMOLOG"/>
    <property type="match status" value="1"/>
</dbReference>
<dbReference type="Pfam" id="PF00093">
    <property type="entry name" value="VWC"/>
    <property type="match status" value="2"/>
</dbReference>
<evidence type="ECO:0000256" key="1">
    <source>
        <dbReference type="ARBA" id="ARBA00011233"/>
    </source>
</evidence>
<dbReference type="Ensembl" id="ENSAMXT00005005384.1">
    <property type="protein sequence ID" value="ENSAMXP00005004709.1"/>
    <property type="gene ID" value="ENSAMXG00005001869.1"/>
</dbReference>
<dbReference type="Pfam" id="PF12947">
    <property type="entry name" value="EGF_3"/>
    <property type="match status" value="1"/>
</dbReference>
<feature type="domain" description="VWFC" evidence="14">
    <location>
        <begin position="694"/>
        <end position="753"/>
    </location>
</feature>
<dbReference type="GO" id="GO:0030855">
    <property type="term" value="P:epithelial cell differentiation"/>
    <property type="evidence" value="ECO:0007669"/>
    <property type="project" value="UniProtKB-ARBA"/>
</dbReference>
<dbReference type="PROSITE" id="PS50026">
    <property type="entry name" value="EGF_3"/>
    <property type="match status" value="4"/>
</dbReference>
<dbReference type="InterPro" id="IPR009030">
    <property type="entry name" value="Growth_fac_rcpt_cys_sf"/>
</dbReference>
<dbReference type="InterPro" id="IPR001791">
    <property type="entry name" value="Laminin_G"/>
</dbReference>
<dbReference type="GO" id="GO:0005509">
    <property type="term" value="F:calcium ion binding"/>
    <property type="evidence" value="ECO:0007669"/>
    <property type="project" value="InterPro"/>
</dbReference>
<dbReference type="SMART" id="SM00179">
    <property type="entry name" value="EGF_CA"/>
    <property type="match status" value="5"/>
</dbReference>
<accession>A0A8B9GZY5</accession>
<dbReference type="SMART" id="SM00210">
    <property type="entry name" value="TSPN"/>
    <property type="match status" value="1"/>
</dbReference>
<dbReference type="InterPro" id="IPR001881">
    <property type="entry name" value="EGF-like_Ca-bd_dom"/>
</dbReference>
<evidence type="ECO:0000256" key="4">
    <source>
        <dbReference type="ARBA" id="ARBA00022729"/>
    </source>
</evidence>
<feature type="domain" description="EGF-like" evidence="13">
    <location>
        <begin position="478"/>
        <end position="518"/>
    </location>
</feature>
<dbReference type="CDD" id="cd00110">
    <property type="entry name" value="LamG"/>
    <property type="match status" value="1"/>
</dbReference>
<dbReference type="PROSITE" id="PS50184">
    <property type="entry name" value="VWFC_2"/>
    <property type="match status" value="3"/>
</dbReference>
<dbReference type="SUPFAM" id="SSF57603">
    <property type="entry name" value="FnI-like domain"/>
    <property type="match status" value="2"/>
</dbReference>
<evidence type="ECO:0000313" key="16">
    <source>
        <dbReference type="Proteomes" id="UP000694621"/>
    </source>
</evidence>
<dbReference type="InterPro" id="IPR049883">
    <property type="entry name" value="NOTCH1_EGF-like"/>
</dbReference>
<evidence type="ECO:0000256" key="10">
    <source>
        <dbReference type="ARBA" id="ARBA00055061"/>
    </source>
</evidence>
<evidence type="ECO:0000313" key="15">
    <source>
        <dbReference type="Ensembl" id="ENSAMXP00005004709.1"/>
    </source>
</evidence>
<evidence type="ECO:0000256" key="2">
    <source>
        <dbReference type="ARBA" id="ARBA00022536"/>
    </source>
</evidence>
<dbReference type="FunFam" id="2.10.25.10:FF:000038">
    <property type="entry name" value="Fibrillin 2"/>
    <property type="match status" value="1"/>
</dbReference>
<dbReference type="SMART" id="SM00282">
    <property type="entry name" value="LamG"/>
    <property type="match status" value="1"/>
</dbReference>
<reference evidence="15" key="1">
    <citation type="submission" date="2025-08" db="UniProtKB">
        <authorList>
            <consortium name="Ensembl"/>
        </authorList>
    </citation>
    <scope>IDENTIFICATION</scope>
</reference>
<evidence type="ECO:0000256" key="12">
    <source>
        <dbReference type="SAM" id="SignalP"/>
    </source>
</evidence>
<dbReference type="Gene3D" id="6.20.200.20">
    <property type="match status" value="2"/>
</dbReference>
<dbReference type="PROSITE" id="PS01186">
    <property type="entry name" value="EGF_2"/>
    <property type="match status" value="2"/>
</dbReference>
<dbReference type="PROSITE" id="PS00022">
    <property type="entry name" value="EGF_1"/>
    <property type="match status" value="1"/>
</dbReference>
<dbReference type="Pfam" id="PF13385">
    <property type="entry name" value="Laminin_G_3"/>
    <property type="match status" value="1"/>
</dbReference>
<proteinExistence type="predicted"/>
<feature type="domain" description="VWFC" evidence="14">
    <location>
        <begin position="634"/>
        <end position="689"/>
    </location>
</feature>
<dbReference type="InterPro" id="IPR000742">
    <property type="entry name" value="EGF"/>
</dbReference>
<dbReference type="Proteomes" id="UP000694621">
    <property type="component" value="Unplaced"/>
</dbReference>
<dbReference type="GO" id="GO:0008201">
    <property type="term" value="F:heparin binding"/>
    <property type="evidence" value="ECO:0007669"/>
    <property type="project" value="TreeGrafter"/>
</dbReference>
<evidence type="ECO:0000256" key="7">
    <source>
        <dbReference type="ARBA" id="ARBA00023157"/>
    </source>
</evidence>
<feature type="domain" description="VWFC" evidence="14">
    <location>
        <begin position="277"/>
        <end position="336"/>
    </location>
</feature>
<dbReference type="SUPFAM" id="SSF49899">
    <property type="entry name" value="Concanavalin A-like lectins/glucanases"/>
    <property type="match status" value="1"/>
</dbReference>
<dbReference type="SMART" id="SM00181">
    <property type="entry name" value="EGF"/>
    <property type="match status" value="5"/>
</dbReference>
<keyword evidence="8" id="KW-0325">Glycoprotein</keyword>
<dbReference type="Gene3D" id="2.10.70.10">
    <property type="entry name" value="Complement Module, domain 1"/>
    <property type="match status" value="1"/>
</dbReference>
<sequence length="826" mass="92578">VHSFRSDIKAAFFAFLSHLFFSLVSGFGVDPALRIDFFDELHLDETYAGVSQVQGFHNESRAFQFKDMWRSVRASAGVSERMMQKLRGRVEFTLLLTLKQDKFNSGVMLSIHHGEQRYLELESSGQRSEVRLHYWTAERQIHTEVFPYSLADGRWHRVALSLSATQLVLYVDCSRIYERVVGTPSMEVPAGSTVWLGQRNNAHGFFKGVMQDVQLLLMPQGYISQCPDLNRTCPTCNDFHGLVQKIMELQDILAKTSGKLARAEERMRALDGCYCERTCSMNGELYRDEEVWIDGCRNCTCSNGTVECESIFCPVPQCPPDTAAAYIPGACCKECQREYNWMLNICFCKKNHTILYLCVCVFVFVCMCVCSTPCPELTCPESEQITLTDRCCKVCRGHDFCAEGYSSSCVENSECVNLEAGACCNCRDGYQALRDDSAYCQGTSQLSDPCVHESFCWSSAASFYSKFKTYIFCVLISEHDECGSGLHSCDENALCFNTVGGHSCTCKPGYMGNGTVCRAHCDGLCHNGGTCVAPDTCICQQGFTGRRCETDIDECSDGFVECDSRATCVNLPGWYHCECRDGYHDNGMFSANGESCEDIDECETGRHSCANDTLCFNMDGGYDCRCPHGKNCSGDCVHDGKVKHNRQIWVLDDDRCSVCSCQSGLVMCRRMVCDCENPTVDVSCCPECDPRLTSQCLQQNGLLTYNNGDTWVENCQQCQCMRGEVDCWPVPCTPVLNCEFLVVPEGECCPRCISDPCQADTVRNDITKTCVDEYGVTRFSGSAWTKHGTECSLCQCKVTYIHTHTQTHTQTQRHTIHLYTLFLDFN</sequence>
<dbReference type="PROSITE" id="PS00010">
    <property type="entry name" value="ASX_HYDROXYL"/>
    <property type="match status" value="2"/>
</dbReference>
<comment type="subunit">
    <text evidence="1">Homotrimer.</text>
</comment>
<keyword evidence="5" id="KW-0677">Repeat</keyword>
<dbReference type="InterPro" id="IPR051586">
    <property type="entry name" value="PKC-binding_NELL"/>
</dbReference>
<organism evidence="15 16">
    <name type="scientific">Astyanax mexicanus</name>
    <name type="common">Blind cave fish</name>
    <name type="synonym">Astyanax fasciatus mexicanus</name>
    <dbReference type="NCBI Taxonomy" id="7994"/>
    <lineage>
        <taxon>Eukaryota</taxon>
        <taxon>Metazoa</taxon>
        <taxon>Chordata</taxon>
        <taxon>Craniata</taxon>
        <taxon>Vertebrata</taxon>
        <taxon>Euteleostomi</taxon>
        <taxon>Actinopterygii</taxon>
        <taxon>Neopterygii</taxon>
        <taxon>Teleostei</taxon>
        <taxon>Ostariophysi</taxon>
        <taxon>Characiformes</taxon>
        <taxon>Characoidei</taxon>
        <taxon>Acestrorhamphidae</taxon>
        <taxon>Acestrorhamphinae</taxon>
        <taxon>Astyanax</taxon>
    </lineage>
</organism>
<comment type="caution">
    <text evidence="11">Lacks conserved residue(s) required for the propagation of feature annotation.</text>
</comment>
<dbReference type="GO" id="GO:0005080">
    <property type="term" value="F:protein kinase C binding"/>
    <property type="evidence" value="ECO:0007669"/>
    <property type="project" value="TreeGrafter"/>
</dbReference>
<dbReference type="PROSITE" id="PS01208">
    <property type="entry name" value="VWFC_1"/>
    <property type="match status" value="2"/>
</dbReference>
<dbReference type="Gene3D" id="2.10.25.10">
    <property type="entry name" value="Laminin"/>
    <property type="match status" value="4"/>
</dbReference>
<dbReference type="FunFam" id="2.10.25.10:FF:000211">
    <property type="entry name" value="Protein kinase C-binding protein NELL1"/>
    <property type="match status" value="1"/>
</dbReference>
<keyword evidence="7 11" id="KW-1015">Disulfide bond</keyword>
<evidence type="ECO:0000256" key="8">
    <source>
        <dbReference type="ARBA" id="ARBA00023180"/>
    </source>
</evidence>
<dbReference type="InterPro" id="IPR000152">
    <property type="entry name" value="EGF-type_Asp/Asn_hydroxyl_site"/>
</dbReference>
<name>A0A8B9GZY5_ASTMX</name>
<keyword evidence="4 12" id="KW-0732">Signal</keyword>
<dbReference type="GO" id="GO:0005615">
    <property type="term" value="C:extracellular space"/>
    <property type="evidence" value="ECO:0007669"/>
    <property type="project" value="TreeGrafter"/>
</dbReference>
<dbReference type="FunFam" id="2.10.70.10:FF:000023">
    <property type="entry name" value="protein kinase C-binding protein NELL2"/>
    <property type="match status" value="1"/>
</dbReference>
<dbReference type="InterPro" id="IPR048287">
    <property type="entry name" value="TSPN-like_N"/>
</dbReference>
<feature type="disulfide bond" evidence="11">
    <location>
        <begin position="539"/>
        <end position="548"/>
    </location>
</feature>
<dbReference type="SUPFAM" id="SSF57184">
    <property type="entry name" value="Growth factor receptor domain"/>
    <property type="match status" value="1"/>
</dbReference>
<dbReference type="CDD" id="cd00054">
    <property type="entry name" value="EGF_CA"/>
    <property type="match status" value="3"/>
</dbReference>
<dbReference type="InterPro" id="IPR013320">
    <property type="entry name" value="ConA-like_dom_sf"/>
</dbReference>
<dbReference type="InterPro" id="IPR001007">
    <property type="entry name" value="VWF_dom"/>
</dbReference>
<dbReference type="Pfam" id="PF07645">
    <property type="entry name" value="EGF_CA"/>
    <property type="match status" value="2"/>
</dbReference>
<evidence type="ECO:0000259" key="14">
    <source>
        <dbReference type="PROSITE" id="PS50184"/>
    </source>
</evidence>
<dbReference type="SUPFAM" id="SSF57196">
    <property type="entry name" value="EGF/Laminin"/>
    <property type="match status" value="1"/>
</dbReference>
<evidence type="ECO:0000256" key="9">
    <source>
        <dbReference type="ARBA" id="ARBA00042609"/>
    </source>
</evidence>
<dbReference type="Gene3D" id="2.60.120.200">
    <property type="match status" value="1"/>
</dbReference>
<keyword evidence="3" id="KW-0479">Metal-binding</keyword>